<dbReference type="Proteomes" id="UP001642720">
    <property type="component" value="Unassembled WGS sequence"/>
</dbReference>
<protein>
    <submittedName>
        <fullName evidence="1">Uncharacterized protein</fullName>
    </submittedName>
</protein>
<reference evidence="1 2" key="1">
    <citation type="submission" date="2018-01" db="EMBL/GenBank/DDBJ databases">
        <title>Genome characterization of the sugarcane-associated fungus Trichoderma ghanense CCMA-1212 and their application in lignocelulose bioconversion.</title>
        <authorList>
            <person name="Steindorff A.S."/>
            <person name="Mendes T.D."/>
            <person name="Vilela E.S.D."/>
            <person name="Rodrigues D.S."/>
            <person name="Formighieri E.F."/>
            <person name="Melo I.S."/>
            <person name="Favaro L.C.L."/>
        </authorList>
    </citation>
    <scope>NUCLEOTIDE SEQUENCE [LARGE SCALE GENOMIC DNA]</scope>
    <source>
        <strain evidence="1 2">CCMA-1212</strain>
    </source>
</reference>
<accession>A0ABY2GT68</accession>
<evidence type="ECO:0000313" key="1">
    <source>
        <dbReference type="EMBL" id="TFA99132.1"/>
    </source>
</evidence>
<sequence>MFRPSRHYSQNAGSGTFVVTIMMGLMLEHFAKTKIQMTVEEKRILPVEKCTARMPHVDTYYSKQMLTKTI</sequence>
<evidence type="ECO:0000313" key="2">
    <source>
        <dbReference type="Proteomes" id="UP001642720"/>
    </source>
</evidence>
<name>A0ABY2GT68_9HYPO</name>
<keyword evidence="2" id="KW-1185">Reference proteome</keyword>
<comment type="caution">
    <text evidence="1">The sequence shown here is derived from an EMBL/GenBank/DDBJ whole genome shotgun (WGS) entry which is preliminary data.</text>
</comment>
<dbReference type="GeneID" id="300580467"/>
<organism evidence="1 2">
    <name type="scientific">Trichoderma ghanense</name>
    <dbReference type="NCBI Taxonomy" id="65468"/>
    <lineage>
        <taxon>Eukaryota</taxon>
        <taxon>Fungi</taxon>
        <taxon>Dikarya</taxon>
        <taxon>Ascomycota</taxon>
        <taxon>Pezizomycotina</taxon>
        <taxon>Sordariomycetes</taxon>
        <taxon>Hypocreomycetidae</taxon>
        <taxon>Hypocreales</taxon>
        <taxon>Hypocreaceae</taxon>
        <taxon>Trichoderma</taxon>
    </lineage>
</organism>
<gene>
    <name evidence="1" type="ORF">CCMA1212_008914</name>
</gene>
<dbReference type="RefSeq" id="XP_073555334.1">
    <property type="nucleotide sequence ID" value="XM_073706017.1"/>
</dbReference>
<dbReference type="EMBL" id="PPTA01000015">
    <property type="protein sequence ID" value="TFA99132.1"/>
    <property type="molecule type" value="Genomic_DNA"/>
</dbReference>
<proteinExistence type="predicted"/>